<dbReference type="InterPro" id="IPR016195">
    <property type="entry name" value="Pol/histidinol_Pase-like"/>
</dbReference>
<dbReference type="EMBL" id="ABWN01000030">
    <property type="protein sequence ID" value="EFF68253.1"/>
    <property type="molecule type" value="Genomic_DNA"/>
</dbReference>
<comment type="catalytic activity">
    <reaction evidence="7 8">
        <text>L-histidinol phosphate + H2O = L-histidinol + phosphate</text>
        <dbReference type="Rhea" id="RHEA:14465"/>
        <dbReference type="ChEBI" id="CHEBI:15377"/>
        <dbReference type="ChEBI" id="CHEBI:43474"/>
        <dbReference type="ChEBI" id="CHEBI:57699"/>
        <dbReference type="ChEBI" id="CHEBI:57980"/>
        <dbReference type="EC" id="3.1.3.15"/>
    </reaction>
</comment>
<dbReference type="eggNOG" id="COG1387">
    <property type="taxonomic scope" value="Bacteria"/>
</dbReference>
<dbReference type="PANTHER" id="PTHR21039:SF0">
    <property type="entry name" value="HISTIDINOL-PHOSPHATASE"/>
    <property type="match status" value="1"/>
</dbReference>
<dbReference type="GO" id="GO:0004401">
    <property type="term" value="F:histidinol-phosphatase activity"/>
    <property type="evidence" value="ECO:0007669"/>
    <property type="project" value="UniProtKB-UniRule"/>
</dbReference>
<accession>D4S0A5</accession>
<dbReference type="NCBIfam" id="TIGR01856">
    <property type="entry name" value="hisJ_fam"/>
    <property type="match status" value="1"/>
</dbReference>
<reference evidence="10 11" key="1">
    <citation type="submission" date="2010-02" db="EMBL/GenBank/DDBJ databases">
        <authorList>
            <person name="Weinstock G."/>
            <person name="Sodergren E."/>
            <person name="Clifton S."/>
            <person name="Fulton L."/>
            <person name="Fulton B."/>
            <person name="Courtney L."/>
            <person name="Fronick C."/>
            <person name="Harrison M."/>
            <person name="Strong C."/>
            <person name="Farmer C."/>
            <person name="Delahaunty K."/>
            <person name="Markovic C."/>
            <person name="Hall O."/>
            <person name="Minx P."/>
            <person name="Tomlinson C."/>
            <person name="Mitreva M."/>
            <person name="Nelson J."/>
            <person name="Hou S."/>
            <person name="Wollam A."/>
            <person name="Pepin K.H."/>
            <person name="Johnson M."/>
            <person name="Bhonagiri V."/>
            <person name="Zhang X."/>
            <person name="Suruliraj S."/>
            <person name="Warren W."/>
            <person name="Chinwalla A."/>
            <person name="Mardis E.R."/>
            <person name="Wilson R.K."/>
        </authorList>
    </citation>
    <scope>NUCLEOTIDE SEQUENCE [LARGE SCALE GENOMIC DNA]</scope>
    <source>
        <strain evidence="10 11">DSM 2876</strain>
    </source>
</reference>
<evidence type="ECO:0000259" key="9">
    <source>
        <dbReference type="SMART" id="SM00481"/>
    </source>
</evidence>
<evidence type="ECO:0000313" key="11">
    <source>
        <dbReference type="Proteomes" id="UP000006238"/>
    </source>
</evidence>
<feature type="domain" description="Polymerase/histidinol phosphatase N-terminal" evidence="9">
    <location>
        <begin position="3"/>
        <end position="87"/>
    </location>
</feature>
<dbReference type="AlphaFoldDB" id="D4S0A5"/>
<dbReference type="GeneID" id="98918252"/>
<comment type="caution">
    <text evidence="10">The sequence shown here is derived from an EMBL/GenBank/DDBJ whole genome shotgun (WGS) entry which is preliminary data.</text>
</comment>
<evidence type="ECO:0000256" key="6">
    <source>
        <dbReference type="ARBA" id="ARBA00023102"/>
    </source>
</evidence>
<sequence>MIGDYHVHTKFSSDCNSEPEELIKKAISLGMNEICFTDHVDFDYPPENGQTIFRINTKEYFNTLAALRDSYKNRIKIKIGIELGLNPSIEEMNSSFVKSNDFDFVIGSSHIINGNDPYYPEFWKGKSIKEAVMSYFEAILRNVTTYENYDVYGHLDYIRRYIPDKEYVYVDNDFYEITEMIFKNIIFKGKGIELNTRALTSGITNFIPTITLLKRFRDLGGEIVTLGSDSHYVKNLGYAFTTAKDILINTGFRYVTTFEHRTPSFIKL</sequence>
<name>D4S0A5_9FIRM</name>
<dbReference type="Pfam" id="PF02811">
    <property type="entry name" value="PHP"/>
    <property type="match status" value="1"/>
</dbReference>
<evidence type="ECO:0000313" key="10">
    <source>
        <dbReference type="EMBL" id="EFF68253.1"/>
    </source>
</evidence>
<dbReference type="GO" id="GO:0000105">
    <property type="term" value="P:L-histidine biosynthetic process"/>
    <property type="evidence" value="ECO:0007669"/>
    <property type="project" value="UniProtKB-UniRule"/>
</dbReference>
<dbReference type="Proteomes" id="UP000006238">
    <property type="component" value="Unassembled WGS sequence"/>
</dbReference>
<comment type="similarity">
    <text evidence="2 8">Belongs to the PHP hydrolase family. HisK subfamily.</text>
</comment>
<protein>
    <recommendedName>
        <fullName evidence="3 8">Histidinol-phosphatase</fullName>
        <shortName evidence="8">HolPase</shortName>
        <ecNumber evidence="3 8">3.1.3.15</ecNumber>
    </recommendedName>
</protein>
<organism evidence="10 11">
    <name type="scientific">Eshraghiella crossota DSM 2876</name>
    <dbReference type="NCBI Taxonomy" id="511680"/>
    <lineage>
        <taxon>Bacteria</taxon>
        <taxon>Bacillati</taxon>
        <taxon>Bacillota</taxon>
        <taxon>Clostridia</taxon>
        <taxon>Lachnospirales</taxon>
        <taxon>Lachnospiraceae</taxon>
        <taxon>Eshraghiella</taxon>
    </lineage>
</organism>
<evidence type="ECO:0000256" key="7">
    <source>
        <dbReference type="ARBA" id="ARBA00049158"/>
    </source>
</evidence>
<evidence type="ECO:0000256" key="3">
    <source>
        <dbReference type="ARBA" id="ARBA00013085"/>
    </source>
</evidence>
<evidence type="ECO:0000256" key="5">
    <source>
        <dbReference type="ARBA" id="ARBA00022801"/>
    </source>
</evidence>
<dbReference type="UniPathway" id="UPA00031">
    <property type="reaction ID" value="UER00013"/>
</dbReference>
<keyword evidence="11" id="KW-1185">Reference proteome</keyword>
<evidence type="ECO:0000256" key="4">
    <source>
        <dbReference type="ARBA" id="ARBA00022605"/>
    </source>
</evidence>
<dbReference type="Gene3D" id="3.20.20.140">
    <property type="entry name" value="Metal-dependent hydrolases"/>
    <property type="match status" value="1"/>
</dbReference>
<proteinExistence type="inferred from homology"/>
<dbReference type="InterPro" id="IPR003141">
    <property type="entry name" value="Pol/His_phosphatase_N"/>
</dbReference>
<dbReference type="SMART" id="SM00481">
    <property type="entry name" value="POLIIIAc"/>
    <property type="match status" value="1"/>
</dbReference>
<dbReference type="SUPFAM" id="SSF89550">
    <property type="entry name" value="PHP domain-like"/>
    <property type="match status" value="1"/>
</dbReference>
<evidence type="ECO:0000256" key="2">
    <source>
        <dbReference type="ARBA" id="ARBA00009152"/>
    </source>
</evidence>
<dbReference type="STRING" id="45851.BHV86_10150"/>
<dbReference type="EC" id="3.1.3.15" evidence="3 8"/>
<keyword evidence="6 8" id="KW-0368">Histidine biosynthesis</keyword>
<dbReference type="GO" id="GO:0005737">
    <property type="term" value="C:cytoplasm"/>
    <property type="evidence" value="ECO:0007669"/>
    <property type="project" value="TreeGrafter"/>
</dbReference>
<dbReference type="InterPro" id="IPR004013">
    <property type="entry name" value="PHP_dom"/>
</dbReference>
<evidence type="ECO:0000256" key="8">
    <source>
        <dbReference type="RuleBase" id="RU366003"/>
    </source>
</evidence>
<dbReference type="RefSeq" id="WP_005603158.1">
    <property type="nucleotide sequence ID" value="NZ_GG663524.1"/>
</dbReference>
<dbReference type="InterPro" id="IPR010140">
    <property type="entry name" value="Histidinol_P_phosphatase_HisJ"/>
</dbReference>
<dbReference type="HOGENOM" id="CLU_054611_3_0_9"/>
<comment type="pathway">
    <text evidence="1 8">Amino-acid biosynthesis; L-histidine biosynthesis; L-histidine from 5-phospho-alpha-D-ribose 1-diphosphate: step 8/9.</text>
</comment>
<dbReference type="PANTHER" id="PTHR21039">
    <property type="entry name" value="HISTIDINOL PHOSPHATASE-RELATED"/>
    <property type="match status" value="1"/>
</dbReference>
<keyword evidence="4 8" id="KW-0028">Amino-acid biosynthesis</keyword>
<gene>
    <name evidence="10" type="ORF">BUTYVIB_01522</name>
</gene>
<keyword evidence="5 8" id="KW-0378">Hydrolase</keyword>
<evidence type="ECO:0000256" key="1">
    <source>
        <dbReference type="ARBA" id="ARBA00004970"/>
    </source>
</evidence>